<accession>A0A1N7FKC6</accession>
<reference evidence="2 3" key="1">
    <citation type="submission" date="2017-01" db="EMBL/GenBank/DDBJ databases">
        <authorList>
            <person name="Mah S.A."/>
            <person name="Swanson W.J."/>
            <person name="Moy G.W."/>
            <person name="Vacquier V.D."/>
        </authorList>
    </citation>
    <scope>NUCLEOTIDE SEQUENCE [LARGE SCALE GENOMIC DNA]</scope>
    <source>
        <strain evidence="2 3">DSM 45758</strain>
    </source>
</reference>
<proteinExistence type="predicted"/>
<feature type="region of interest" description="Disordered" evidence="1">
    <location>
        <begin position="199"/>
        <end position="234"/>
    </location>
</feature>
<dbReference type="Proteomes" id="UP000186004">
    <property type="component" value="Unassembled WGS sequence"/>
</dbReference>
<protein>
    <submittedName>
        <fullName evidence="2">Uncharacterized protein</fullName>
    </submittedName>
</protein>
<evidence type="ECO:0000313" key="3">
    <source>
        <dbReference type="Proteomes" id="UP000186004"/>
    </source>
</evidence>
<sequence length="234" mass="24904">MLIPSGADLVLWAVLGALPAGRTSWSVVDSHMPKWLDTSFLAAVAAGLLTQLAFSLVASSESRRLNAKTAARLAEIKGNLIEMATTQLTVRQALTELTARVLSDSSPGAGSESPRPASPAGSRPVPDSERPEHEFGGDLRQVLDKLVDEAGGALVLRVAYERLGAAVSLQNLLYAVYWLRDVGRITWEDPVIGWETELRRAASDPSAGSPPRQRHSAENGPAPIAAGSGHRSER</sequence>
<gene>
    <name evidence="2" type="ORF">SAMN05444858_1395</name>
</gene>
<feature type="compositionally biased region" description="Low complexity" evidence="1">
    <location>
        <begin position="105"/>
        <end position="125"/>
    </location>
</feature>
<dbReference type="AlphaFoldDB" id="A0A1N7FKC6"/>
<dbReference type="RefSeq" id="WP_076474082.1">
    <property type="nucleotide sequence ID" value="NZ_FTNF01000039.1"/>
</dbReference>
<evidence type="ECO:0000256" key="1">
    <source>
        <dbReference type="SAM" id="MobiDB-lite"/>
    </source>
</evidence>
<dbReference type="EMBL" id="FTNF01000039">
    <property type="protein sequence ID" value="SIS00695.1"/>
    <property type="molecule type" value="Genomic_DNA"/>
</dbReference>
<feature type="region of interest" description="Disordered" evidence="1">
    <location>
        <begin position="103"/>
        <end position="134"/>
    </location>
</feature>
<keyword evidence="3" id="KW-1185">Reference proteome</keyword>
<name>A0A1N7FKC6_9ACTN</name>
<evidence type="ECO:0000313" key="2">
    <source>
        <dbReference type="EMBL" id="SIS00695.1"/>
    </source>
</evidence>
<organism evidence="2 3">
    <name type="scientific">Micromonospora avicenniae</name>
    <dbReference type="NCBI Taxonomy" id="1198245"/>
    <lineage>
        <taxon>Bacteria</taxon>
        <taxon>Bacillati</taxon>
        <taxon>Actinomycetota</taxon>
        <taxon>Actinomycetes</taxon>
        <taxon>Micromonosporales</taxon>
        <taxon>Micromonosporaceae</taxon>
        <taxon>Micromonospora</taxon>
    </lineage>
</organism>